<protein>
    <submittedName>
        <fullName evidence="2">EH domain-containing protein</fullName>
    </submittedName>
</protein>
<keyword evidence="1" id="KW-1185">Reference proteome</keyword>
<evidence type="ECO:0000313" key="1">
    <source>
        <dbReference type="Proteomes" id="UP000095283"/>
    </source>
</evidence>
<accession>A0A1I7W9G6</accession>
<dbReference type="Proteomes" id="UP000095283">
    <property type="component" value="Unplaced"/>
</dbReference>
<name>A0A1I7W9G6_HETBA</name>
<dbReference type="AlphaFoldDB" id="A0A1I7W9G6"/>
<dbReference type="WBParaSite" id="Hba_01301">
    <property type="protein sequence ID" value="Hba_01301"/>
    <property type="gene ID" value="Hba_01301"/>
</dbReference>
<sequence length="137" mass="15169">MVMVFVCYGTLSGKLTIKRFALNTGILACAASCPRRQFNGKNFKSLIFSVITGKPLPLSFEILAANNSRGNLSGIETYRQYILNSLDKARMDKCISSLSGGGQRLSVRAVAWIVLCWHKVIQPSEDHVFMRVVTVIL</sequence>
<proteinExistence type="predicted"/>
<reference evidence="2" key="1">
    <citation type="submission" date="2016-11" db="UniProtKB">
        <authorList>
            <consortium name="WormBaseParasite"/>
        </authorList>
    </citation>
    <scope>IDENTIFICATION</scope>
</reference>
<evidence type="ECO:0000313" key="2">
    <source>
        <dbReference type="WBParaSite" id="Hba_01301"/>
    </source>
</evidence>
<organism evidence="1 2">
    <name type="scientific">Heterorhabditis bacteriophora</name>
    <name type="common">Entomopathogenic nematode worm</name>
    <dbReference type="NCBI Taxonomy" id="37862"/>
    <lineage>
        <taxon>Eukaryota</taxon>
        <taxon>Metazoa</taxon>
        <taxon>Ecdysozoa</taxon>
        <taxon>Nematoda</taxon>
        <taxon>Chromadorea</taxon>
        <taxon>Rhabditida</taxon>
        <taxon>Rhabditina</taxon>
        <taxon>Rhabditomorpha</taxon>
        <taxon>Strongyloidea</taxon>
        <taxon>Heterorhabditidae</taxon>
        <taxon>Heterorhabditis</taxon>
    </lineage>
</organism>